<keyword evidence="1" id="KW-0732">Signal</keyword>
<evidence type="ECO:0000256" key="1">
    <source>
        <dbReference type="SAM" id="SignalP"/>
    </source>
</evidence>
<protein>
    <submittedName>
        <fullName evidence="2">Uncharacterized protein</fullName>
    </submittedName>
</protein>
<name>A0A552UFZ5_9SPHN</name>
<proteinExistence type="predicted"/>
<feature type="signal peptide" evidence="1">
    <location>
        <begin position="1"/>
        <end position="18"/>
    </location>
</feature>
<comment type="caution">
    <text evidence="2">The sequence shown here is derived from an EMBL/GenBank/DDBJ whole genome shotgun (WGS) entry which is preliminary data.</text>
</comment>
<feature type="chain" id="PRO_5021907967" evidence="1">
    <location>
        <begin position="19"/>
        <end position="339"/>
    </location>
</feature>
<dbReference type="RefSeq" id="WP_143554669.1">
    <property type="nucleotide sequence ID" value="NZ_VJWA01000001.1"/>
</dbReference>
<dbReference type="OrthoDB" id="10018655at2"/>
<reference evidence="2 3" key="1">
    <citation type="submission" date="2019-07" db="EMBL/GenBank/DDBJ databases">
        <title>Novel species isolated from glacier.</title>
        <authorList>
            <person name="Liu Q."/>
            <person name="Xin Y.-H."/>
        </authorList>
    </citation>
    <scope>NUCLEOTIDE SEQUENCE [LARGE SCALE GENOMIC DNA]</scope>
    <source>
        <strain evidence="2 3">LB1R16</strain>
    </source>
</reference>
<evidence type="ECO:0000313" key="3">
    <source>
        <dbReference type="Proteomes" id="UP000317894"/>
    </source>
</evidence>
<evidence type="ECO:0000313" key="2">
    <source>
        <dbReference type="EMBL" id="TRW17124.1"/>
    </source>
</evidence>
<organism evidence="2 3">
    <name type="scientific">Glacieibacterium frigidum</name>
    <dbReference type="NCBI Taxonomy" id="2593303"/>
    <lineage>
        <taxon>Bacteria</taxon>
        <taxon>Pseudomonadati</taxon>
        <taxon>Pseudomonadota</taxon>
        <taxon>Alphaproteobacteria</taxon>
        <taxon>Sphingomonadales</taxon>
        <taxon>Sphingosinicellaceae</taxon>
        <taxon>Glacieibacterium</taxon>
    </lineage>
</organism>
<dbReference type="EMBL" id="VJWA01000001">
    <property type="protein sequence ID" value="TRW17124.1"/>
    <property type="molecule type" value="Genomic_DNA"/>
</dbReference>
<gene>
    <name evidence="2" type="ORF">FMM06_02680</name>
</gene>
<accession>A0A552UFZ5</accession>
<keyword evidence="3" id="KW-1185">Reference proteome</keyword>
<dbReference type="AlphaFoldDB" id="A0A552UFZ5"/>
<dbReference type="Proteomes" id="UP000317894">
    <property type="component" value="Unassembled WGS sequence"/>
</dbReference>
<sequence>MIRLLAALWLACAAAANAQISVGSGDGPRGWVDAADGPRLAAADIALPRTLAGFQLQRRELFAGQQFDGFANYNDGSGSFVTVYIYQPSRIEPRLNWLAVRQSMAARFGDGTVSGVEQRLTVPRGELVLVQQPGKMDATPVSELVALAVTSHGWIIKIRVTSVGDAARTQEIARAAATALVLPAKVTLVPIATGGFPDCSVRVVAAPPVDVPRGSAEDETASDLMAALTLATVSVTVKEPDRCRLPTVKTAFGVFVPYRSRAATGPVDYIATIGDSGTTAGLRADLSRPGVTSLSFDTADAHTVFKRVRGDVDDADFMAFLAALPDMFDAPPLSVVKRR</sequence>